<dbReference type="Proteomes" id="UP001147695">
    <property type="component" value="Unassembled WGS sequence"/>
</dbReference>
<dbReference type="EC" id="5.3.1.16" evidence="4 12"/>
<dbReference type="PANTHER" id="PTHR43090">
    <property type="entry name" value="1-(5-PHOSPHORIBOSYL)-5-[(5-PHOSPHORIBOSYLAMINO)METHYLIDENEAMINO] IMIDAZOLE-4-CARBOXAMIDE ISOMERASE"/>
    <property type="match status" value="1"/>
</dbReference>
<dbReference type="NCBIfam" id="TIGR02129">
    <property type="entry name" value="hisA_euk"/>
    <property type="match status" value="1"/>
</dbReference>
<evidence type="ECO:0000256" key="1">
    <source>
        <dbReference type="ARBA" id="ARBA00000901"/>
    </source>
</evidence>
<comment type="catalytic activity">
    <reaction evidence="1 12">
        <text>1-(5-phospho-beta-D-ribosyl)-5-[(5-phospho-beta-D-ribosylamino)methylideneamino]imidazole-4-carboxamide = 5-[(5-phospho-1-deoxy-D-ribulos-1-ylimino)methylamino]-1-(5-phospho-beta-D-ribosyl)imidazole-4-carboxamide</text>
        <dbReference type="Rhea" id="RHEA:15469"/>
        <dbReference type="ChEBI" id="CHEBI:58435"/>
        <dbReference type="ChEBI" id="CHEBI:58525"/>
        <dbReference type="EC" id="5.3.1.16"/>
    </reaction>
</comment>
<dbReference type="PANTHER" id="PTHR43090:SF2">
    <property type="entry name" value="1-(5-PHOSPHORIBOSYL)-5-[(5-PHOSPHORIBOSYLAMINO)METHYLIDENEAMINO] IMIDAZOLE-4-CARBOXAMIDE ISOMERASE"/>
    <property type="match status" value="1"/>
</dbReference>
<comment type="subcellular location">
    <subcellularLocation>
        <location evidence="12">Cytoplasm</location>
    </subcellularLocation>
</comment>
<proteinExistence type="inferred from homology"/>
<evidence type="ECO:0000256" key="2">
    <source>
        <dbReference type="ARBA" id="ARBA00005133"/>
    </source>
</evidence>
<gene>
    <name evidence="13" type="ORF">N7452_003233</name>
</gene>
<dbReference type="GO" id="GO:0000162">
    <property type="term" value="P:L-tryptophan biosynthetic process"/>
    <property type="evidence" value="ECO:0007669"/>
    <property type="project" value="TreeGrafter"/>
</dbReference>
<evidence type="ECO:0000256" key="6">
    <source>
        <dbReference type="ARBA" id="ARBA00022605"/>
    </source>
</evidence>
<dbReference type="GO" id="GO:0000105">
    <property type="term" value="P:L-histidine biosynthetic process"/>
    <property type="evidence" value="ECO:0007669"/>
    <property type="project" value="UniProtKB-KW"/>
</dbReference>
<comment type="similarity">
    <text evidence="3 11">Belongs to the HisA/HisF family.</text>
</comment>
<comment type="caution">
    <text evidence="13">The sequence shown here is derived from an EMBL/GenBank/DDBJ whole genome shotgun (WGS) entry which is preliminary data.</text>
</comment>
<dbReference type="InterPro" id="IPR044524">
    <property type="entry name" value="Isoase_HisA-like"/>
</dbReference>
<evidence type="ECO:0000256" key="5">
    <source>
        <dbReference type="ARBA" id="ARBA00018464"/>
    </source>
</evidence>
<evidence type="ECO:0000313" key="14">
    <source>
        <dbReference type="Proteomes" id="UP001147695"/>
    </source>
</evidence>
<evidence type="ECO:0000256" key="7">
    <source>
        <dbReference type="ARBA" id="ARBA00023102"/>
    </source>
</evidence>
<evidence type="ECO:0000256" key="10">
    <source>
        <dbReference type="ARBA" id="ARBA00031376"/>
    </source>
</evidence>
<keyword evidence="8 12" id="KW-0413">Isomerase</keyword>
<evidence type="ECO:0000256" key="3">
    <source>
        <dbReference type="ARBA" id="ARBA00009667"/>
    </source>
</evidence>
<keyword evidence="7 11" id="KW-0368">Histidine biosynthesis</keyword>
<evidence type="ECO:0000256" key="9">
    <source>
        <dbReference type="ARBA" id="ARBA00030547"/>
    </source>
</evidence>
<dbReference type="InterPro" id="IPR011060">
    <property type="entry name" value="RibuloseP-bd_barrel"/>
</dbReference>
<organism evidence="13 14">
    <name type="scientific">Penicillium brevicompactum</name>
    <dbReference type="NCBI Taxonomy" id="5074"/>
    <lineage>
        <taxon>Eukaryota</taxon>
        <taxon>Fungi</taxon>
        <taxon>Dikarya</taxon>
        <taxon>Ascomycota</taxon>
        <taxon>Pezizomycotina</taxon>
        <taxon>Eurotiomycetes</taxon>
        <taxon>Eurotiomycetidae</taxon>
        <taxon>Eurotiales</taxon>
        <taxon>Aspergillaceae</taxon>
        <taxon>Penicillium</taxon>
    </lineage>
</organism>
<sequence length="309" mass="34256">MRCVIDKFKNGENMRGSENFSSKFNVTCDKIDDKPHDTHSRESSPPIQLIRREMTKFRPCIDLHSGQVKQIVGGTLSTVAADLKTNYVSKLPASHYAGLYQKHDLRGGHVVKLGPGNEEAAQEACKTWPGGLQVAGGITDKNAQYWIDQGADKVIITSFLFPGGKFSLERLQSVLSALNGDKSKLVLDLSCRRKDNTWFVAMDRWQTITEMEINQESISLLEPYCAEFLIHAADVEGLQQGVDEELVSRLAEWCTIPVTYAGGARHLQDLEKVHLSSKGKVDLTIGSALDIFGGSGVTFDECIEWNKTH</sequence>
<dbReference type="AlphaFoldDB" id="A0A9W9QTH0"/>
<evidence type="ECO:0000256" key="4">
    <source>
        <dbReference type="ARBA" id="ARBA00012550"/>
    </source>
</evidence>
<dbReference type="FunFam" id="3.20.20.70:FF:000110">
    <property type="entry name" value="1-(5-phosphoribosyl)-5-[(5-phosphoribosylamino)methylideneamino] imidazole-4-carboxamide isomerase, chloroplastic"/>
    <property type="match status" value="1"/>
</dbReference>
<dbReference type="EMBL" id="JAPZBQ010000002">
    <property type="protein sequence ID" value="KAJ5345229.1"/>
    <property type="molecule type" value="Genomic_DNA"/>
</dbReference>
<keyword evidence="12" id="KW-0963">Cytoplasm</keyword>
<comment type="pathway">
    <text evidence="2 12">Amino-acid biosynthesis; L-histidine biosynthesis; L-histidine from 5-phospho-alpha-D-ribose 1-diphosphate: step 4/9.</text>
</comment>
<dbReference type="InterPro" id="IPR013785">
    <property type="entry name" value="Aldolase_TIM"/>
</dbReference>
<reference evidence="13" key="1">
    <citation type="submission" date="2022-12" db="EMBL/GenBank/DDBJ databases">
        <authorList>
            <person name="Petersen C."/>
        </authorList>
    </citation>
    <scope>NUCLEOTIDE SEQUENCE</scope>
    <source>
        <strain evidence="13">IBT 35673</strain>
    </source>
</reference>
<evidence type="ECO:0000256" key="8">
    <source>
        <dbReference type="ARBA" id="ARBA00023235"/>
    </source>
</evidence>
<dbReference type="InterPro" id="IPR011858">
    <property type="entry name" value="His6/HISN3"/>
</dbReference>
<accession>A0A9W9QTH0</accession>
<dbReference type="GO" id="GO:0003949">
    <property type="term" value="F:1-(5-phosphoribosyl)-5-[(5-phosphoribosylamino)methylideneamino]imidazole-4-carboxamide isomerase activity"/>
    <property type="evidence" value="ECO:0007669"/>
    <property type="project" value="UniProtKB-EC"/>
</dbReference>
<dbReference type="CDD" id="cd04723">
    <property type="entry name" value="HisA_HisF"/>
    <property type="match status" value="1"/>
</dbReference>
<protein>
    <recommendedName>
        <fullName evidence="5 12">1-(5-phosphoribosyl)-5-[(5-phosphoribosylamino)methylideneamino] imidazole-4-carboxamide isomerase</fullName>
        <ecNumber evidence="4 12">5.3.1.16</ecNumber>
    </recommendedName>
    <alternativeName>
        <fullName evidence="10 12">5-proFAR isomerase</fullName>
    </alternativeName>
    <alternativeName>
        <fullName evidence="9 12">Phosphoribosylformimino-5-aminoimidazole carboxamide ribotide isomerase</fullName>
    </alternativeName>
</protein>
<dbReference type="InterPro" id="IPR006062">
    <property type="entry name" value="His_biosynth"/>
</dbReference>
<name>A0A9W9QTH0_PENBR</name>
<reference evidence="13" key="2">
    <citation type="journal article" date="2023" name="IMA Fungus">
        <title>Comparative genomic study of the Penicillium genus elucidates a diverse pangenome and 15 lateral gene transfer events.</title>
        <authorList>
            <person name="Petersen C."/>
            <person name="Sorensen T."/>
            <person name="Nielsen M.R."/>
            <person name="Sondergaard T.E."/>
            <person name="Sorensen J.L."/>
            <person name="Fitzpatrick D.A."/>
            <person name="Frisvad J.C."/>
            <person name="Nielsen K.L."/>
        </authorList>
    </citation>
    <scope>NUCLEOTIDE SEQUENCE</scope>
    <source>
        <strain evidence="13">IBT 35673</strain>
    </source>
</reference>
<evidence type="ECO:0000313" key="13">
    <source>
        <dbReference type="EMBL" id="KAJ5345229.1"/>
    </source>
</evidence>
<keyword evidence="6 11" id="KW-0028">Amino-acid biosynthesis</keyword>
<evidence type="ECO:0000256" key="11">
    <source>
        <dbReference type="RuleBase" id="RU003657"/>
    </source>
</evidence>
<dbReference type="GO" id="GO:0005737">
    <property type="term" value="C:cytoplasm"/>
    <property type="evidence" value="ECO:0007669"/>
    <property type="project" value="UniProtKB-SubCell"/>
</dbReference>
<dbReference type="Gene3D" id="3.20.20.70">
    <property type="entry name" value="Aldolase class I"/>
    <property type="match status" value="1"/>
</dbReference>
<dbReference type="SUPFAM" id="SSF51366">
    <property type="entry name" value="Ribulose-phoshate binding barrel"/>
    <property type="match status" value="1"/>
</dbReference>
<evidence type="ECO:0000256" key="12">
    <source>
        <dbReference type="RuleBase" id="RU364022"/>
    </source>
</evidence>
<dbReference type="Pfam" id="PF00977">
    <property type="entry name" value="His_biosynth"/>
    <property type="match status" value="1"/>
</dbReference>